<dbReference type="EMBL" id="PFXB01000002">
    <property type="protein sequence ID" value="PJA38618.1"/>
    <property type="molecule type" value="Genomic_DNA"/>
</dbReference>
<evidence type="ECO:0000313" key="2">
    <source>
        <dbReference type="Proteomes" id="UP000230538"/>
    </source>
</evidence>
<dbReference type="AlphaFoldDB" id="A0A2M7WZ48"/>
<accession>A0A2M7WZ48</accession>
<name>A0A2M7WZ48_UNCKA</name>
<dbReference type="Proteomes" id="UP000230538">
    <property type="component" value="Unassembled WGS sequence"/>
</dbReference>
<organism evidence="1 2">
    <name type="scientific">candidate division WWE3 bacterium CG_4_9_14_3_um_filter_43_9</name>
    <dbReference type="NCBI Taxonomy" id="1975082"/>
    <lineage>
        <taxon>Bacteria</taxon>
        <taxon>Katanobacteria</taxon>
    </lineage>
</organism>
<comment type="caution">
    <text evidence="1">The sequence shown here is derived from an EMBL/GenBank/DDBJ whole genome shotgun (WGS) entry which is preliminary data.</text>
</comment>
<protein>
    <submittedName>
        <fullName evidence="1">Uncharacterized protein</fullName>
    </submittedName>
</protein>
<sequence>MLNKIIVEQTKDYLLLKIPRRMLKKSVLRVSDKVSKPQELTEEEVLHLVAQGNKGFSQNKLKPVSSLKELCNVP</sequence>
<reference evidence="2" key="1">
    <citation type="submission" date="2017-09" db="EMBL/GenBank/DDBJ databases">
        <title>Depth-based differentiation of microbial function through sediment-hosted aquifers and enrichment of novel symbionts in the deep terrestrial subsurface.</title>
        <authorList>
            <person name="Probst A.J."/>
            <person name="Ladd B."/>
            <person name="Jarett J.K."/>
            <person name="Geller-Mcgrath D.E."/>
            <person name="Sieber C.M.K."/>
            <person name="Emerson J.B."/>
            <person name="Anantharaman K."/>
            <person name="Thomas B.C."/>
            <person name="Malmstrom R."/>
            <person name="Stieglmeier M."/>
            <person name="Klingl A."/>
            <person name="Woyke T."/>
            <person name="Ryan C.M."/>
            <person name="Banfield J.F."/>
        </authorList>
    </citation>
    <scope>NUCLEOTIDE SEQUENCE [LARGE SCALE GENOMIC DNA]</scope>
</reference>
<proteinExistence type="predicted"/>
<gene>
    <name evidence="1" type="ORF">CO181_00040</name>
</gene>
<evidence type="ECO:0000313" key="1">
    <source>
        <dbReference type="EMBL" id="PJA38618.1"/>
    </source>
</evidence>